<dbReference type="HAMAP" id="MF_00138">
    <property type="entry name" value="GARS"/>
    <property type="match status" value="1"/>
</dbReference>
<dbReference type="SUPFAM" id="SSF55326">
    <property type="entry name" value="PurM N-terminal domain-like"/>
    <property type="match status" value="1"/>
</dbReference>
<reference evidence="14" key="1">
    <citation type="submission" date="2022-11" db="UniProtKB">
        <authorList>
            <consortium name="WormBaseParasite"/>
        </authorList>
    </citation>
    <scope>IDENTIFICATION</scope>
</reference>
<dbReference type="Gene3D" id="3.30.1490.20">
    <property type="entry name" value="ATP-grasp fold, A domain"/>
    <property type="match status" value="1"/>
</dbReference>
<evidence type="ECO:0000256" key="8">
    <source>
        <dbReference type="ARBA" id="ARBA00022840"/>
    </source>
</evidence>
<dbReference type="InterPro" id="IPR011761">
    <property type="entry name" value="ATP-grasp"/>
</dbReference>
<dbReference type="Gene3D" id="3.40.50.20">
    <property type="match status" value="1"/>
</dbReference>
<dbReference type="FunFam" id="3.30.1330.10:FF:000001">
    <property type="entry name" value="Phosphoribosylformylglycinamidine cyclo-ligase"/>
    <property type="match status" value="1"/>
</dbReference>
<dbReference type="PANTHER" id="PTHR10520">
    <property type="entry name" value="TRIFUNCTIONAL PURINE BIOSYNTHETIC PROTEIN ADENOSINE-3-RELATED"/>
    <property type="match status" value="1"/>
</dbReference>
<dbReference type="SUPFAM" id="SSF52440">
    <property type="entry name" value="PreATP-grasp domain"/>
    <property type="match status" value="1"/>
</dbReference>
<dbReference type="SMART" id="SM01209">
    <property type="entry name" value="GARS_A"/>
    <property type="match status" value="1"/>
</dbReference>
<dbReference type="InterPro" id="IPR016185">
    <property type="entry name" value="PreATP-grasp_dom_sf"/>
</dbReference>
<dbReference type="InterPro" id="IPR013815">
    <property type="entry name" value="ATP_grasp_subdomain_1"/>
</dbReference>
<evidence type="ECO:0000313" key="13">
    <source>
        <dbReference type="Proteomes" id="UP000887565"/>
    </source>
</evidence>
<dbReference type="GO" id="GO:0046872">
    <property type="term" value="F:metal ion binding"/>
    <property type="evidence" value="ECO:0007669"/>
    <property type="project" value="UniProtKB-KW"/>
</dbReference>
<keyword evidence="7" id="KW-0658">Purine biosynthesis</keyword>
<evidence type="ECO:0000256" key="9">
    <source>
        <dbReference type="ARBA" id="ARBA00023211"/>
    </source>
</evidence>
<evidence type="ECO:0000256" key="7">
    <source>
        <dbReference type="ARBA" id="ARBA00022755"/>
    </source>
</evidence>
<evidence type="ECO:0000256" key="3">
    <source>
        <dbReference type="ARBA" id="ARBA00007423"/>
    </source>
</evidence>
<dbReference type="InterPro" id="IPR020562">
    <property type="entry name" value="PRibGlycinamide_synth_N"/>
</dbReference>
<keyword evidence="4" id="KW-0436">Ligase</keyword>
<keyword evidence="9" id="KW-0464">Manganese</keyword>
<dbReference type="SMART" id="SM01210">
    <property type="entry name" value="GARS_C"/>
    <property type="match status" value="1"/>
</dbReference>
<dbReference type="GO" id="GO:0004637">
    <property type="term" value="F:phosphoribosylamine-glycine ligase activity"/>
    <property type="evidence" value="ECO:0007669"/>
    <property type="project" value="InterPro"/>
</dbReference>
<evidence type="ECO:0000256" key="10">
    <source>
        <dbReference type="ARBA" id="ARBA00023268"/>
    </source>
</evidence>
<dbReference type="InterPro" id="IPR036921">
    <property type="entry name" value="PurM-like_N_sf"/>
</dbReference>
<dbReference type="NCBIfam" id="TIGR00877">
    <property type="entry name" value="purD"/>
    <property type="match status" value="1"/>
</dbReference>
<dbReference type="InterPro" id="IPR020560">
    <property type="entry name" value="PRibGlycinamide_synth_C-dom"/>
</dbReference>
<dbReference type="WBParaSite" id="nRc.2.0.1.t08724-RA">
    <property type="protein sequence ID" value="nRc.2.0.1.t08724-RA"/>
    <property type="gene ID" value="nRc.2.0.1.g08724"/>
</dbReference>
<dbReference type="PROSITE" id="PS00184">
    <property type="entry name" value="GARS"/>
    <property type="match status" value="1"/>
</dbReference>
<proteinExistence type="inferred from homology"/>
<keyword evidence="13" id="KW-1185">Reference proteome</keyword>
<evidence type="ECO:0000256" key="2">
    <source>
        <dbReference type="ARBA" id="ARBA00005174"/>
    </source>
</evidence>
<dbReference type="PROSITE" id="PS50975">
    <property type="entry name" value="ATP_GRASP"/>
    <property type="match status" value="1"/>
</dbReference>
<evidence type="ECO:0000256" key="4">
    <source>
        <dbReference type="ARBA" id="ARBA00022598"/>
    </source>
</evidence>
<keyword evidence="6 11" id="KW-0547">Nucleotide-binding</keyword>
<comment type="similarity">
    <text evidence="3">In the N-terminal section; belongs to the GARS family.</text>
</comment>
<dbReference type="Pfam" id="PF01071">
    <property type="entry name" value="GARS_A"/>
    <property type="match status" value="1"/>
</dbReference>
<dbReference type="Proteomes" id="UP000887565">
    <property type="component" value="Unplaced"/>
</dbReference>
<sequence length="658" mass="71937">MASSTNNLLLVGGGGREHALAWKLAQSPRVHKIFVLPGNAGIASLGENVECVGKNKHFFDSKTNFSIFTNRKLLLCYFIDLKLEKDYSTLIVFCRENKINLVAVGPEEHLEKGIVDVLEKNGIMCFGPTIEAAKLETSKAFAKDFLRKNGIPTARYVTFTDSQKAIDHIRSSSYKALVVKASGLAAGKGVTVAKNIGEACQAVRESLDDKKFKEAGAEVVVEELLEGVEVSALAFSDGEIIKLMPFSQDHKQLLDNDKGPNTGGMGAYAPVLISREHSKIIEKEVLEKAVRCMKEAGTPYKGVLYAGIMITKDGPQVLEFNCRFGDPETQVLMRLLKSDLYEIMVNCCQQKLSSCKLEWFDDRVVCGVVLASGGYPDAYEKGFPISGLDEVTKFEKSAFAFHCGTKFQHESEPKGDIPKVVSWGGRVLCVTAAGSDLIRAYRNAYYACARIYFEKCQYRHDIGAKSLRQEIFRVLKIWNFLLTFRPSPTSYSKCGVSVDKGNELVDKIKNLCSSTNRSGCDSQIGSFGAVLDLKSAGYVDPILVSGTDGVGTKLKIAQEMQHHSHIGCDLVAMCVNDILVHRAESLLFLDYYATGRLNVDQAAQVVQGIAHGCHIAGCALAGGETAEMPDFYEKGDYDLAGFALGCVNRKDSGFPDAT</sequence>
<evidence type="ECO:0000256" key="6">
    <source>
        <dbReference type="ARBA" id="ARBA00022741"/>
    </source>
</evidence>
<dbReference type="GO" id="GO:0046084">
    <property type="term" value="P:adenine biosynthetic process"/>
    <property type="evidence" value="ECO:0007669"/>
    <property type="project" value="TreeGrafter"/>
</dbReference>
<evidence type="ECO:0000256" key="11">
    <source>
        <dbReference type="PROSITE-ProRule" id="PRU00409"/>
    </source>
</evidence>
<evidence type="ECO:0000313" key="14">
    <source>
        <dbReference type="WBParaSite" id="nRc.2.0.1.t08724-RA"/>
    </source>
</evidence>
<dbReference type="InterPro" id="IPR020559">
    <property type="entry name" value="PRibGlycinamide_synth_CS"/>
</dbReference>
<evidence type="ECO:0000256" key="1">
    <source>
        <dbReference type="ARBA" id="ARBA00004686"/>
    </source>
</evidence>
<dbReference type="GO" id="GO:0006189">
    <property type="term" value="P:'de novo' IMP biosynthetic process"/>
    <property type="evidence" value="ECO:0007669"/>
    <property type="project" value="InterPro"/>
</dbReference>
<dbReference type="GO" id="GO:0005829">
    <property type="term" value="C:cytosol"/>
    <property type="evidence" value="ECO:0007669"/>
    <property type="project" value="TreeGrafter"/>
</dbReference>
<dbReference type="GO" id="GO:0004641">
    <property type="term" value="F:phosphoribosylformylglycinamidine cyclo-ligase activity"/>
    <property type="evidence" value="ECO:0007669"/>
    <property type="project" value="InterPro"/>
</dbReference>
<comment type="pathway">
    <text evidence="1">Purine metabolism; IMP biosynthesis via de novo pathway; 5-amino-1-(5-phospho-D-ribosyl)imidazole from N(2)-formyl-N(1)-(5-phospho-D-ribosyl)glycinamide: step 2/2.</text>
</comment>
<accession>A0A915I5R5</accession>
<dbReference type="Pfam" id="PF02843">
    <property type="entry name" value="GARS_C"/>
    <property type="match status" value="1"/>
</dbReference>
<dbReference type="Gene3D" id="3.30.1330.10">
    <property type="entry name" value="PurM-like, N-terminal domain"/>
    <property type="match status" value="1"/>
</dbReference>
<dbReference type="InterPro" id="IPR011054">
    <property type="entry name" value="Rudment_hybrid_motif"/>
</dbReference>
<organism evidence="13 14">
    <name type="scientific">Romanomermis culicivorax</name>
    <name type="common">Nematode worm</name>
    <dbReference type="NCBI Taxonomy" id="13658"/>
    <lineage>
        <taxon>Eukaryota</taxon>
        <taxon>Metazoa</taxon>
        <taxon>Ecdysozoa</taxon>
        <taxon>Nematoda</taxon>
        <taxon>Enoplea</taxon>
        <taxon>Dorylaimia</taxon>
        <taxon>Mermithida</taxon>
        <taxon>Mermithoidea</taxon>
        <taxon>Mermithidae</taxon>
        <taxon>Romanomermis</taxon>
    </lineage>
</organism>
<keyword evidence="5" id="KW-0479">Metal-binding</keyword>
<dbReference type="InterPro" id="IPR016188">
    <property type="entry name" value="PurM-like_N"/>
</dbReference>
<dbReference type="AlphaFoldDB" id="A0A915I5R5"/>
<keyword evidence="8 11" id="KW-0067">ATP-binding</keyword>
<protein>
    <submittedName>
        <fullName evidence="14">Phosphoribosylamine--glycine ligase</fullName>
    </submittedName>
</protein>
<dbReference type="PANTHER" id="PTHR10520:SF12">
    <property type="entry name" value="TRIFUNCTIONAL PURINE BIOSYNTHETIC PROTEIN ADENOSINE-3"/>
    <property type="match status" value="1"/>
</dbReference>
<keyword evidence="10" id="KW-0511">Multifunctional enzyme</keyword>
<name>A0A915I5R5_ROMCU</name>
<dbReference type="FunFam" id="3.30.470.20:FF:000018">
    <property type="entry name" value="Trifunctional purine biosynthetic protein adenosine-3"/>
    <property type="match status" value="1"/>
</dbReference>
<dbReference type="InterPro" id="IPR037123">
    <property type="entry name" value="PRibGlycinamide_synth_C_sf"/>
</dbReference>
<feature type="domain" description="ATP-grasp" evidence="12">
    <location>
        <begin position="143"/>
        <end position="349"/>
    </location>
</feature>
<dbReference type="FunFam" id="3.30.1490.20:FF:000006">
    <property type="entry name" value="phosphoribosylamine--glycine ligase, chloroplastic-like"/>
    <property type="match status" value="1"/>
</dbReference>
<dbReference type="Gene3D" id="3.90.600.10">
    <property type="entry name" value="Phosphoribosylglycinamide synthetase, C-terminal domain"/>
    <property type="match status" value="1"/>
</dbReference>
<dbReference type="SUPFAM" id="SSF56059">
    <property type="entry name" value="Glutathione synthetase ATP-binding domain-like"/>
    <property type="match status" value="1"/>
</dbReference>
<dbReference type="InterPro" id="IPR004733">
    <property type="entry name" value="PurM_cligase"/>
</dbReference>
<dbReference type="SUPFAM" id="SSF51246">
    <property type="entry name" value="Rudiment single hybrid motif"/>
    <property type="match status" value="1"/>
</dbReference>
<dbReference type="InterPro" id="IPR000115">
    <property type="entry name" value="PRibGlycinamide_synth"/>
</dbReference>
<dbReference type="Pfam" id="PF00586">
    <property type="entry name" value="AIRS"/>
    <property type="match status" value="1"/>
</dbReference>
<dbReference type="Gene3D" id="3.30.470.20">
    <property type="entry name" value="ATP-grasp fold, B domain"/>
    <property type="match status" value="1"/>
</dbReference>
<dbReference type="OMA" id="EVMQACC"/>
<dbReference type="GO" id="GO:0005524">
    <property type="term" value="F:ATP binding"/>
    <property type="evidence" value="ECO:0007669"/>
    <property type="project" value="UniProtKB-UniRule"/>
</dbReference>
<evidence type="ECO:0000259" key="12">
    <source>
        <dbReference type="PROSITE" id="PS50975"/>
    </source>
</evidence>
<evidence type="ECO:0000256" key="5">
    <source>
        <dbReference type="ARBA" id="ARBA00022723"/>
    </source>
</evidence>
<comment type="pathway">
    <text evidence="2">Purine metabolism; IMP biosynthesis via de novo pathway; N(1)-(5-phospho-D-ribosyl)glycinamide from 5-phospho-alpha-D-ribose 1-diphosphate: step 2/2.</text>
</comment>
<dbReference type="InterPro" id="IPR020561">
    <property type="entry name" value="PRibGlycinamid_synth_ATP-grasp"/>
</dbReference>
<dbReference type="Pfam" id="PF02844">
    <property type="entry name" value="GARS_N"/>
    <property type="match status" value="1"/>
</dbReference>